<gene>
    <name evidence="1" type="ORF">H312_01046</name>
</gene>
<dbReference type="HOGENOM" id="CLU_545152_0_0_1"/>
<evidence type="ECO:0000313" key="2">
    <source>
        <dbReference type="Proteomes" id="UP000030655"/>
    </source>
</evidence>
<dbReference type="EMBL" id="KK365141">
    <property type="protein sequence ID" value="KCZ81469.1"/>
    <property type="molecule type" value="Genomic_DNA"/>
</dbReference>
<organism evidence="1 2">
    <name type="scientific">Anncaliia algerae PRA339</name>
    <dbReference type="NCBI Taxonomy" id="1288291"/>
    <lineage>
        <taxon>Eukaryota</taxon>
        <taxon>Fungi</taxon>
        <taxon>Fungi incertae sedis</taxon>
        <taxon>Microsporidia</taxon>
        <taxon>Tubulinosematoidea</taxon>
        <taxon>Tubulinosematidae</taxon>
        <taxon>Anncaliia</taxon>
    </lineage>
</organism>
<dbReference type="Proteomes" id="UP000030655">
    <property type="component" value="Unassembled WGS sequence"/>
</dbReference>
<dbReference type="OrthoDB" id="2187767at2759"/>
<evidence type="ECO:0000313" key="1">
    <source>
        <dbReference type="EMBL" id="KCZ81469.1"/>
    </source>
</evidence>
<dbReference type="VEuPathDB" id="MicrosporidiaDB:H312_01046"/>
<keyword evidence="2" id="KW-1185">Reference proteome</keyword>
<reference evidence="1 2" key="2">
    <citation type="submission" date="2014-03" db="EMBL/GenBank/DDBJ databases">
        <title>The Genome Sequence of Anncaliia algerae insect isolate PRA339.</title>
        <authorList>
            <consortium name="The Broad Institute Genome Sequencing Platform"/>
            <consortium name="The Broad Institute Genome Sequencing Center for Infectious Disease"/>
            <person name="Cuomo C."/>
            <person name="Becnel J."/>
            <person name="Sanscrainte N."/>
            <person name="Walker B."/>
            <person name="Young S.K."/>
            <person name="Zeng Q."/>
            <person name="Gargeya S."/>
            <person name="Fitzgerald M."/>
            <person name="Haas B."/>
            <person name="Abouelleil A."/>
            <person name="Alvarado L."/>
            <person name="Arachchi H.M."/>
            <person name="Berlin A.M."/>
            <person name="Chapman S.B."/>
            <person name="Dewar J."/>
            <person name="Goldberg J."/>
            <person name="Griggs A."/>
            <person name="Gujja S."/>
            <person name="Hansen M."/>
            <person name="Howarth C."/>
            <person name="Imamovic A."/>
            <person name="Larimer J."/>
            <person name="McCowan C."/>
            <person name="Murphy C."/>
            <person name="Neiman D."/>
            <person name="Pearson M."/>
            <person name="Priest M."/>
            <person name="Roberts A."/>
            <person name="Saif S."/>
            <person name="Shea T."/>
            <person name="Sisk P."/>
            <person name="Sykes S."/>
            <person name="Wortman J."/>
            <person name="Nusbaum C."/>
            <person name="Birren B."/>
        </authorList>
    </citation>
    <scope>NUCLEOTIDE SEQUENCE [LARGE SCALE GENOMIC DNA]</scope>
    <source>
        <strain evidence="1 2">PRA339</strain>
    </source>
</reference>
<name>A0A059F394_9MICR</name>
<dbReference type="AlphaFoldDB" id="A0A059F394"/>
<proteinExistence type="predicted"/>
<accession>A0A059F394</accession>
<reference evidence="2" key="1">
    <citation type="submission" date="2013-02" db="EMBL/GenBank/DDBJ databases">
        <authorList>
            <consortium name="The Broad Institute Genome Sequencing Platform"/>
            <person name="Cuomo C."/>
            <person name="Becnel J."/>
            <person name="Sanscrainte N."/>
            <person name="Walker B."/>
            <person name="Young S.K."/>
            <person name="Zeng Q."/>
            <person name="Gargeya S."/>
            <person name="Fitzgerald M."/>
            <person name="Haas B."/>
            <person name="Abouelleil A."/>
            <person name="Alvarado L."/>
            <person name="Arachchi H.M."/>
            <person name="Berlin A.M."/>
            <person name="Chapman S.B."/>
            <person name="Dewar J."/>
            <person name="Goldberg J."/>
            <person name="Griggs A."/>
            <person name="Gujja S."/>
            <person name="Hansen M."/>
            <person name="Howarth C."/>
            <person name="Imamovic A."/>
            <person name="Larimer J."/>
            <person name="McCowan C."/>
            <person name="Murphy C."/>
            <person name="Neiman D."/>
            <person name="Pearson M."/>
            <person name="Priest M."/>
            <person name="Roberts A."/>
            <person name="Saif S."/>
            <person name="Shea T."/>
            <person name="Sisk P."/>
            <person name="Sykes S."/>
            <person name="Wortman J."/>
            <person name="Nusbaum C."/>
            <person name="Birren B."/>
        </authorList>
    </citation>
    <scope>NUCLEOTIDE SEQUENCE [LARGE SCALE GENOMIC DNA]</scope>
    <source>
        <strain evidence="2">PRA339</strain>
    </source>
</reference>
<protein>
    <submittedName>
        <fullName evidence="1">Uncharacterized protein</fullName>
    </submittedName>
</protein>
<sequence length="467" mass="55934">MDKIIDYCQSKLYEHFITEDISEKVKEIYSTLPKNNLEKCYKLLLQSLKSNKMYSNILKNRTVFDMNLFLPNRKFFYDTKKMKDNLKKKLGIKYVYFGDKFIGIKVNDKAYETKGKLLKESVPYKKLYRSIRSATEFFEIKHKEIVFHMGHKETYYNDFVNIAQKINLPIRIVDFQFMNPLTISAYQEIDLVLEEREWPKDDNAIRYGKTAFYCYFQSKSNSNTLISKDHLVYKLNNKNFVFKIKEESSKNLEEQFNKLIEGKPDWWVYNVKYIKTFLSYFGFYPFYFHDLLVEILCYKIKEFYAPSFLKQFLSLNFDFNFTFDLETNEYEESEKNTFIRHKNALLPISTPCKVVTDRLKSLGCQMRKSAFSVIDDRYKLITTNYIVPNIKDYDFVLSNKPRNDFTKLDFEGTFSFYELKELSKLVYIFYSEKHNLIMVKDKGIGIDMLIGLIIVKSGYNHLYRNKK</sequence>